<protein>
    <submittedName>
        <fullName evidence="1">Uncharacterized protein</fullName>
    </submittedName>
</protein>
<name>E4TE56_RIEAD</name>
<sequence>MRLYRHHSVEFQNLIEKAKDKFVTDKSRRFNFDNKNKAEFFFYADAIEIAEAYKIDDEDGEVTRLFTYEVSDDIKLLDLRKEENRRKLIKIAEILAEKDNESRLSASKSLLHFSYYRNKRDKKRNEKLAEEITSYSTTVEDIIKKENLFEDVNHFNAQTIVDYEIGVILKKELISLGYDGIKFSGGRNNGNEIALLKPAKLVK</sequence>
<organism evidence="1 2">
    <name type="scientific">Riemerella anatipestifer (strain ATCC 11845 / DSM 15868 / JCM 9532 / NCTC 11014)</name>
    <dbReference type="NCBI Taxonomy" id="693978"/>
    <lineage>
        <taxon>Bacteria</taxon>
        <taxon>Pseudomonadati</taxon>
        <taxon>Bacteroidota</taxon>
        <taxon>Flavobacteriia</taxon>
        <taxon>Flavobacteriales</taxon>
        <taxon>Weeksellaceae</taxon>
        <taxon>Riemerella</taxon>
    </lineage>
</organism>
<dbReference type="RefSeq" id="WP_004917811.1">
    <property type="nucleotide sequence ID" value="NC_014738.1"/>
</dbReference>
<dbReference type="GeneID" id="93719019"/>
<evidence type="ECO:0000313" key="1">
    <source>
        <dbReference type="EMBL" id="AFD55128.1"/>
    </source>
</evidence>
<evidence type="ECO:0000313" key="2">
    <source>
        <dbReference type="Proteomes" id="UP000010093"/>
    </source>
</evidence>
<proteinExistence type="predicted"/>
<dbReference type="KEGG" id="ran:Riean_1912"/>
<reference evidence="1 2" key="1">
    <citation type="journal article" date="2012" name="J. Bacteriol.">
        <title>Complete genome sequence of Riemerella anatipestifer reference strain.</title>
        <authorList>
            <person name="Wang X."/>
            <person name="Zhu D."/>
            <person name="Wang M."/>
            <person name="Cheng A."/>
            <person name="Jia R."/>
            <person name="Zhou Y."/>
            <person name="Chen Z."/>
            <person name="Luo Q."/>
            <person name="Liu F."/>
            <person name="Wang Y."/>
            <person name="Chen X.Y."/>
        </authorList>
    </citation>
    <scope>NUCLEOTIDE SEQUENCE [LARGE SCALE GENOMIC DNA]</scope>
    <source>
        <strain evidence="2">DSM 15868</strain>
    </source>
</reference>
<dbReference type="HOGENOM" id="CLU_1348065_0_0_10"/>
<dbReference type="PATRIC" id="fig|693978.17.peg.117"/>
<accession>E4TE56</accession>
<dbReference type="EMBL" id="CP003388">
    <property type="protein sequence ID" value="AFD55128.1"/>
    <property type="molecule type" value="Genomic_DNA"/>
</dbReference>
<dbReference type="KEGG" id="rai:RA0C_0112"/>
<dbReference type="Proteomes" id="UP000010093">
    <property type="component" value="Chromosome"/>
</dbReference>
<dbReference type="AlphaFoldDB" id="E4TE56"/>
<gene>
    <name evidence="1" type="ORF">RA0C_0112</name>
</gene>